<evidence type="ECO:0000256" key="2">
    <source>
        <dbReference type="ARBA" id="ARBA00022603"/>
    </source>
</evidence>
<evidence type="ECO:0000256" key="8">
    <source>
        <dbReference type="SAM" id="MobiDB-lite"/>
    </source>
</evidence>
<accession>A0ABQ3CRC7</accession>
<feature type="compositionally biased region" description="Basic residues" evidence="8">
    <location>
        <begin position="330"/>
        <end position="340"/>
    </location>
</feature>
<protein>
    <submittedName>
        <fullName evidence="10">Methionine synthase</fullName>
    </submittedName>
</protein>
<evidence type="ECO:0000313" key="10">
    <source>
        <dbReference type="EMBL" id="GHA40522.1"/>
    </source>
</evidence>
<keyword evidence="6" id="KW-0170">Cobalt</keyword>
<dbReference type="Gene3D" id="3.20.20.330">
    <property type="entry name" value="Homocysteine-binding-like domain"/>
    <property type="match status" value="1"/>
</dbReference>
<dbReference type="InterPro" id="IPR003726">
    <property type="entry name" value="HCY_dom"/>
</dbReference>
<dbReference type="PROSITE" id="PS50970">
    <property type="entry name" value="HCY"/>
    <property type="match status" value="1"/>
</dbReference>
<comment type="cofactor">
    <cofactor evidence="7">
        <name>Zn(2+)</name>
        <dbReference type="ChEBI" id="CHEBI:29105"/>
    </cofactor>
</comment>
<proteinExistence type="inferred from homology"/>
<evidence type="ECO:0000256" key="4">
    <source>
        <dbReference type="ARBA" id="ARBA00022691"/>
    </source>
</evidence>
<dbReference type="EMBL" id="BMZF01000001">
    <property type="protein sequence ID" value="GHA40522.1"/>
    <property type="molecule type" value="Genomic_DNA"/>
</dbReference>
<name>A0ABQ3CRC7_9RHOB</name>
<keyword evidence="11" id="KW-1185">Reference proteome</keyword>
<feature type="binding site" evidence="7">
    <location>
        <position position="282"/>
    </location>
    <ligand>
        <name>Zn(2+)</name>
        <dbReference type="ChEBI" id="CHEBI:29105"/>
    </ligand>
</feature>
<dbReference type="Proteomes" id="UP000634455">
    <property type="component" value="Unassembled WGS sequence"/>
</dbReference>
<reference evidence="11" key="1">
    <citation type="journal article" date="2019" name="Int. J. Syst. Evol. Microbiol.">
        <title>The Global Catalogue of Microorganisms (GCM) 10K type strain sequencing project: providing services to taxonomists for standard genome sequencing and annotation.</title>
        <authorList>
            <consortium name="The Broad Institute Genomics Platform"/>
            <consortium name="The Broad Institute Genome Sequencing Center for Infectious Disease"/>
            <person name="Wu L."/>
            <person name="Ma J."/>
        </authorList>
    </citation>
    <scope>NUCLEOTIDE SEQUENCE [LARGE SCALE GENOMIC DNA]</scope>
    <source>
        <strain evidence="11">KCTC 32465</strain>
    </source>
</reference>
<evidence type="ECO:0000256" key="5">
    <source>
        <dbReference type="ARBA" id="ARBA00022723"/>
    </source>
</evidence>
<dbReference type="InterPro" id="IPR036589">
    <property type="entry name" value="HCY_dom_sf"/>
</dbReference>
<comment type="caution">
    <text evidence="10">The sequence shown here is derived from an EMBL/GenBank/DDBJ whole genome shotgun (WGS) entry which is preliminary data.</text>
</comment>
<sequence>MDTQVTDKLTKLIETQGWVLADGATGTNLFNAGLQAGEPPEFWNEEHPDRITALYQGAVDAGSDLFLTNSFGGNASRLKLHNAEKRAHELSKIAAEIGREVADKSSRDIIVAGSMGPTGEIMGAAGTLSHDDAVEMFHEQAEGLIAGGADVLWLETISAPEEYAAAADAIARTGHPWAGTMSFDTAGRTMMGTTSAGMVKMVDDLDYAPMAFGANCGVGASDLLRTVLGFVEGGASKPIISKGNAGIPKYVDGHIHYDGTPELMAEYAVMARNSGAKIIGGCCGTMPDHLRAMRKALEETPVGKAPTLDEIAAALGGFSSESDGTDGAGPKRRERRRGRG</sequence>
<dbReference type="InterPro" id="IPR050554">
    <property type="entry name" value="Met_Synthase/Corrinoid"/>
</dbReference>
<evidence type="ECO:0000256" key="1">
    <source>
        <dbReference type="ARBA" id="ARBA00010398"/>
    </source>
</evidence>
<keyword evidence="4" id="KW-0949">S-adenosyl-L-methionine</keyword>
<feature type="domain" description="Hcy-binding" evidence="9">
    <location>
        <begin position="7"/>
        <end position="297"/>
    </location>
</feature>
<keyword evidence="7" id="KW-0862">Zinc</keyword>
<keyword evidence="5 7" id="KW-0479">Metal-binding</keyword>
<dbReference type="PANTHER" id="PTHR45833">
    <property type="entry name" value="METHIONINE SYNTHASE"/>
    <property type="match status" value="1"/>
</dbReference>
<evidence type="ECO:0000256" key="6">
    <source>
        <dbReference type="ARBA" id="ARBA00023285"/>
    </source>
</evidence>
<dbReference type="NCBIfam" id="NF005718">
    <property type="entry name" value="PRK07534.1"/>
    <property type="match status" value="1"/>
</dbReference>
<feature type="region of interest" description="Disordered" evidence="8">
    <location>
        <begin position="315"/>
        <end position="340"/>
    </location>
</feature>
<evidence type="ECO:0000256" key="7">
    <source>
        <dbReference type="PROSITE-ProRule" id="PRU00333"/>
    </source>
</evidence>
<dbReference type="SUPFAM" id="SSF82282">
    <property type="entry name" value="Homocysteine S-methyltransferase"/>
    <property type="match status" value="1"/>
</dbReference>
<dbReference type="Pfam" id="PF02574">
    <property type="entry name" value="S-methyl_trans"/>
    <property type="match status" value="1"/>
</dbReference>
<evidence type="ECO:0000259" key="9">
    <source>
        <dbReference type="PROSITE" id="PS50970"/>
    </source>
</evidence>
<dbReference type="PANTHER" id="PTHR45833:SF1">
    <property type="entry name" value="METHIONINE SYNTHASE"/>
    <property type="match status" value="1"/>
</dbReference>
<feature type="binding site" evidence="7">
    <location>
        <position position="283"/>
    </location>
    <ligand>
        <name>Zn(2+)</name>
        <dbReference type="ChEBI" id="CHEBI:29105"/>
    </ligand>
</feature>
<feature type="binding site" evidence="7">
    <location>
        <position position="216"/>
    </location>
    <ligand>
        <name>Zn(2+)</name>
        <dbReference type="ChEBI" id="CHEBI:29105"/>
    </ligand>
</feature>
<gene>
    <name evidence="10" type="ORF">GCM10008927_00880</name>
</gene>
<evidence type="ECO:0000313" key="11">
    <source>
        <dbReference type="Proteomes" id="UP000634455"/>
    </source>
</evidence>
<organism evidence="10 11">
    <name type="scientific">Paramylibacter ulvae</name>
    <dbReference type="NCBI Taxonomy" id="1651968"/>
    <lineage>
        <taxon>Bacteria</taxon>
        <taxon>Pseudomonadati</taxon>
        <taxon>Pseudomonadota</taxon>
        <taxon>Alphaproteobacteria</taxon>
        <taxon>Rhodobacterales</taxon>
        <taxon>Paracoccaceae</taxon>
        <taxon>Paramylibacter</taxon>
    </lineage>
</organism>
<keyword evidence="2 7" id="KW-0489">Methyltransferase</keyword>
<comment type="similarity">
    <text evidence="1">Belongs to the vitamin-B12 dependent methionine synthase family.</text>
</comment>
<evidence type="ECO:0000256" key="3">
    <source>
        <dbReference type="ARBA" id="ARBA00022679"/>
    </source>
</evidence>
<keyword evidence="3 7" id="KW-0808">Transferase</keyword>